<evidence type="ECO:0000256" key="8">
    <source>
        <dbReference type="ARBA" id="ARBA00023242"/>
    </source>
</evidence>
<feature type="domain" description="Succinylglutamate desuccinylase/Aspartoacylase catalytic" evidence="15">
    <location>
        <begin position="13"/>
        <end position="197"/>
    </location>
</feature>
<name>A0A673YXP1_SALTR</name>
<dbReference type="Gene3D" id="2.20.25.160">
    <property type="match status" value="1"/>
</dbReference>
<evidence type="ECO:0000313" key="17">
    <source>
        <dbReference type="Proteomes" id="UP000472277"/>
    </source>
</evidence>
<evidence type="ECO:0000313" key="16">
    <source>
        <dbReference type="Ensembl" id="ENSSTUP00000039247.1"/>
    </source>
</evidence>
<dbReference type="GO" id="GO:0019807">
    <property type="term" value="F:aspartoacylase activity"/>
    <property type="evidence" value="ECO:0007669"/>
    <property type="project" value="UniProtKB-EC"/>
</dbReference>
<feature type="binding site" evidence="13">
    <location>
        <position position="26"/>
    </location>
    <ligand>
        <name>Zn(2+)</name>
        <dbReference type="ChEBI" id="CHEBI:29105"/>
    </ligand>
</feature>
<dbReference type="Proteomes" id="UP000472277">
    <property type="component" value="Chromosome 19"/>
</dbReference>
<evidence type="ECO:0000256" key="6">
    <source>
        <dbReference type="ARBA" id="ARBA00022801"/>
    </source>
</evidence>
<comment type="subcellular location">
    <subcellularLocation>
        <location evidence="2">Cytoplasm</location>
    </subcellularLocation>
    <subcellularLocation>
        <location evidence="1">Nucleus</location>
    </subcellularLocation>
</comment>
<dbReference type="GO" id="GO:0005634">
    <property type="term" value="C:nucleus"/>
    <property type="evidence" value="ECO:0007669"/>
    <property type="project" value="UniProtKB-SubCell"/>
</dbReference>
<evidence type="ECO:0000256" key="12">
    <source>
        <dbReference type="PIRSR" id="PIRSR018001-1"/>
    </source>
</evidence>
<keyword evidence="6" id="KW-0378">Hydrolase</keyword>
<dbReference type="PANTHER" id="PTHR15162:SF9">
    <property type="entry name" value="ASPARTOACYLASE"/>
    <property type="match status" value="1"/>
</dbReference>
<dbReference type="AlphaFoldDB" id="A0A673YXP1"/>
<feature type="binding site" evidence="13">
    <location>
        <position position="118"/>
    </location>
    <ligand>
        <name>Zn(2+)</name>
        <dbReference type="ChEBI" id="CHEBI:29105"/>
    </ligand>
</feature>
<dbReference type="GeneTree" id="ENSGT00390000001189"/>
<sequence>MTSSTNVSRFHEARRVAIFGGTHGNEMSGVTLVNLWIQNGKEIQRKGVETKPFITNPRAVEKCTRYVDTDLNRAFTTENLSAPSGDDLPYEVQRAQQINETFGPKGSPEAYDVIFDLHNTTSNMGCTLILESSKDHFNLQMMHYIKVNLESVYSLSLCRFLNKNMIYLKVLNVFISGLEVGPQPQGVLRSNIFESMSEDDVVCCLYCVGLEFPPCTVDVFRVSEKMDYPRDTNGNIIAMVHPNLQDCDWEPLNPGDPMFQTFDGTTIRYEGAGTVYPTFINEAAYYEKQQAFVTTRRETLAAVFPMTQLKKNIDN</sequence>
<dbReference type="GO" id="GO:0046872">
    <property type="term" value="F:metal ion binding"/>
    <property type="evidence" value="ECO:0007669"/>
    <property type="project" value="UniProtKB-KW"/>
</dbReference>
<dbReference type="Gene3D" id="3.40.630.10">
    <property type="entry name" value="Zn peptidases"/>
    <property type="match status" value="1"/>
</dbReference>
<dbReference type="HAMAP" id="MF_00704">
    <property type="entry name" value="Aspartoacylase"/>
    <property type="match status" value="1"/>
</dbReference>
<evidence type="ECO:0000256" key="1">
    <source>
        <dbReference type="ARBA" id="ARBA00004123"/>
    </source>
</evidence>
<keyword evidence="7 13" id="KW-0862">Zinc</keyword>
<keyword evidence="8" id="KW-0539">Nucleus</keyword>
<keyword evidence="4" id="KW-0963">Cytoplasm</keyword>
<dbReference type="GO" id="GO:0016788">
    <property type="term" value="F:hydrolase activity, acting on ester bonds"/>
    <property type="evidence" value="ECO:0007669"/>
    <property type="project" value="InterPro"/>
</dbReference>
<keyword evidence="5 13" id="KW-0479">Metal-binding</keyword>
<feature type="active site" description="Proton donor/acceptor" evidence="12">
    <location>
        <position position="179"/>
    </location>
</feature>
<dbReference type="EC" id="3.5.1.15" evidence="9"/>
<dbReference type="FunFam" id="3.40.630.10:FF:000025">
    <property type="entry name" value="aspartoacylase"/>
    <property type="match status" value="1"/>
</dbReference>
<evidence type="ECO:0000256" key="9">
    <source>
        <dbReference type="ARBA" id="ARBA00039016"/>
    </source>
</evidence>
<feature type="binding site" evidence="13">
    <location>
        <position position="23"/>
    </location>
    <ligand>
        <name>Zn(2+)</name>
        <dbReference type="ChEBI" id="CHEBI:29105"/>
    </ligand>
</feature>
<evidence type="ECO:0000256" key="3">
    <source>
        <dbReference type="ARBA" id="ARBA00006173"/>
    </source>
</evidence>
<proteinExistence type="inferred from homology"/>
<evidence type="ECO:0000256" key="10">
    <source>
        <dbReference type="ARBA" id="ARBA00040105"/>
    </source>
</evidence>
<feature type="domain" description="AstE/AspA barrel-sandwich hybrid" evidence="14">
    <location>
        <begin position="216"/>
        <end position="296"/>
    </location>
</feature>
<dbReference type="CDD" id="cd06909">
    <property type="entry name" value="M14_ASPA"/>
    <property type="match status" value="1"/>
</dbReference>
<evidence type="ECO:0000256" key="4">
    <source>
        <dbReference type="ARBA" id="ARBA00022490"/>
    </source>
</evidence>
<accession>A0A673YXP1</accession>
<comment type="similarity">
    <text evidence="3">Belongs to the AspA/AstE family. Aspartoacylase subfamily.</text>
</comment>
<dbReference type="PANTHER" id="PTHR15162">
    <property type="entry name" value="ASPARTOACYLASE"/>
    <property type="match status" value="1"/>
</dbReference>
<reference evidence="16" key="1">
    <citation type="submission" date="2025-08" db="UniProtKB">
        <authorList>
            <consortium name="Ensembl"/>
        </authorList>
    </citation>
    <scope>IDENTIFICATION</scope>
</reference>
<dbReference type="InterPro" id="IPR055438">
    <property type="entry name" value="AstE_AspA_cat"/>
</dbReference>
<evidence type="ECO:0000256" key="7">
    <source>
        <dbReference type="ARBA" id="ARBA00022833"/>
    </source>
</evidence>
<dbReference type="GO" id="GO:0005829">
    <property type="term" value="C:cytosol"/>
    <property type="evidence" value="ECO:0007669"/>
    <property type="project" value="TreeGrafter"/>
</dbReference>
<dbReference type="PIRSF" id="PIRSF018001">
    <property type="entry name" value="Aspartoacylase"/>
    <property type="match status" value="1"/>
</dbReference>
<protein>
    <recommendedName>
        <fullName evidence="10">Aspartoacylase</fullName>
        <ecNumber evidence="9">3.5.1.15</ecNumber>
    </recommendedName>
    <alternativeName>
        <fullName evidence="11">Aminoacylase-2</fullName>
    </alternativeName>
</protein>
<evidence type="ECO:0000256" key="5">
    <source>
        <dbReference type="ARBA" id="ARBA00022723"/>
    </source>
</evidence>
<dbReference type="FunFam" id="2.20.25.160:FF:000001">
    <property type="entry name" value="Aspartoacylase"/>
    <property type="match status" value="1"/>
</dbReference>
<reference evidence="16" key="2">
    <citation type="submission" date="2025-09" db="UniProtKB">
        <authorList>
            <consortium name="Ensembl"/>
        </authorList>
    </citation>
    <scope>IDENTIFICATION</scope>
</reference>
<evidence type="ECO:0000256" key="13">
    <source>
        <dbReference type="PIRSR" id="PIRSR018001-3"/>
    </source>
</evidence>
<dbReference type="InterPro" id="IPR016708">
    <property type="entry name" value="Aspartoacylase"/>
</dbReference>
<dbReference type="InterPro" id="IPR007036">
    <property type="entry name" value="Aste_AspA_hybrid_dom"/>
</dbReference>
<dbReference type="Pfam" id="PF24827">
    <property type="entry name" value="AstE_AspA_cat"/>
    <property type="match status" value="1"/>
</dbReference>
<gene>
    <name evidence="16" type="primary">ASPA</name>
    <name evidence="16" type="synonym">aspa</name>
</gene>
<evidence type="ECO:0000256" key="11">
    <source>
        <dbReference type="ARBA" id="ARBA00042829"/>
    </source>
</evidence>
<dbReference type="NCBIfam" id="NF002601">
    <property type="entry name" value="PRK02259.1"/>
    <property type="match status" value="1"/>
</dbReference>
<keyword evidence="17" id="KW-1185">Reference proteome</keyword>
<dbReference type="SUPFAM" id="SSF53187">
    <property type="entry name" value="Zn-dependent exopeptidases"/>
    <property type="match status" value="1"/>
</dbReference>
<organism evidence="16 17">
    <name type="scientific">Salmo trutta</name>
    <name type="common">Brown trout</name>
    <dbReference type="NCBI Taxonomy" id="8032"/>
    <lineage>
        <taxon>Eukaryota</taxon>
        <taxon>Metazoa</taxon>
        <taxon>Chordata</taxon>
        <taxon>Craniata</taxon>
        <taxon>Vertebrata</taxon>
        <taxon>Euteleostomi</taxon>
        <taxon>Actinopterygii</taxon>
        <taxon>Neopterygii</taxon>
        <taxon>Teleostei</taxon>
        <taxon>Protacanthopterygii</taxon>
        <taxon>Salmoniformes</taxon>
        <taxon>Salmonidae</taxon>
        <taxon>Salmoninae</taxon>
        <taxon>Salmo</taxon>
    </lineage>
</organism>
<evidence type="ECO:0000256" key="2">
    <source>
        <dbReference type="ARBA" id="ARBA00004496"/>
    </source>
</evidence>
<comment type="cofactor">
    <cofactor evidence="13">
        <name>Zn(2+)</name>
        <dbReference type="ChEBI" id="CHEBI:29105"/>
    </cofactor>
    <text evidence="13">Binds 1 zinc ion per subunit.</text>
</comment>
<dbReference type="Ensembl" id="ENSSTUT00000041032.1">
    <property type="protein sequence ID" value="ENSSTUP00000039247.1"/>
    <property type="gene ID" value="ENSSTUG00000016720.1"/>
</dbReference>
<evidence type="ECO:0000259" key="15">
    <source>
        <dbReference type="Pfam" id="PF24827"/>
    </source>
</evidence>
<dbReference type="Pfam" id="PF04952">
    <property type="entry name" value="AstE_AspA_hybrid"/>
    <property type="match status" value="1"/>
</dbReference>
<dbReference type="InterPro" id="IPR050178">
    <property type="entry name" value="AspA/AstE_fam"/>
</dbReference>
<evidence type="ECO:0000259" key="14">
    <source>
        <dbReference type="Pfam" id="PF04952"/>
    </source>
</evidence>